<name>A0ACB7I8S8_MANES</name>
<evidence type="ECO:0000313" key="2">
    <source>
        <dbReference type="Proteomes" id="UP000091857"/>
    </source>
</evidence>
<accession>A0ACB7I8S8</accession>
<organism evidence="1 2">
    <name type="scientific">Manihot esculenta</name>
    <name type="common">Cassava</name>
    <name type="synonym">Jatropha manihot</name>
    <dbReference type="NCBI Taxonomy" id="3983"/>
    <lineage>
        <taxon>Eukaryota</taxon>
        <taxon>Viridiplantae</taxon>
        <taxon>Streptophyta</taxon>
        <taxon>Embryophyta</taxon>
        <taxon>Tracheophyta</taxon>
        <taxon>Spermatophyta</taxon>
        <taxon>Magnoliopsida</taxon>
        <taxon>eudicotyledons</taxon>
        <taxon>Gunneridae</taxon>
        <taxon>Pentapetalae</taxon>
        <taxon>rosids</taxon>
        <taxon>fabids</taxon>
        <taxon>Malpighiales</taxon>
        <taxon>Euphorbiaceae</taxon>
        <taxon>Crotonoideae</taxon>
        <taxon>Manihoteae</taxon>
        <taxon>Manihot</taxon>
    </lineage>
</organism>
<dbReference type="EMBL" id="CM004388">
    <property type="protein sequence ID" value="KAG8661287.1"/>
    <property type="molecule type" value="Genomic_DNA"/>
</dbReference>
<reference evidence="2" key="1">
    <citation type="journal article" date="2016" name="Nat. Biotechnol.">
        <title>Sequencing wild and cultivated cassava and related species reveals extensive interspecific hybridization and genetic diversity.</title>
        <authorList>
            <person name="Bredeson J.V."/>
            <person name="Lyons J.B."/>
            <person name="Prochnik S.E."/>
            <person name="Wu G.A."/>
            <person name="Ha C.M."/>
            <person name="Edsinger-Gonzales E."/>
            <person name="Grimwood J."/>
            <person name="Schmutz J."/>
            <person name="Rabbi I.Y."/>
            <person name="Egesi C."/>
            <person name="Nauluvula P."/>
            <person name="Lebot V."/>
            <person name="Ndunguru J."/>
            <person name="Mkamilo G."/>
            <person name="Bart R.S."/>
            <person name="Setter T.L."/>
            <person name="Gleadow R.M."/>
            <person name="Kulakow P."/>
            <person name="Ferguson M.E."/>
            <person name="Rounsley S."/>
            <person name="Rokhsar D.S."/>
        </authorList>
    </citation>
    <scope>NUCLEOTIDE SEQUENCE [LARGE SCALE GENOMIC DNA]</scope>
    <source>
        <strain evidence="2">cv. AM560-2</strain>
    </source>
</reference>
<sequence>MKLDPSGTVGGLCFTWKSIMNDTLVKYSSFFIHANIFFYQSKQVSWLMERIAQLDFLLKYKQHLSVAILFKSGDNAISSSQGFKLRNLINTGGLVVLRFRGLVFTWNNRRDSHQNIQKKIDRSLASYHWLSLYPSASVEHLEDRGLDHHPVLISMVLSHPKAKRQLHFDERWISILETSLTIEGAWNTTSRLENAKNTPSWDGEVVRSVERELSNEIKEEEQYWEQKARMNWLKSRD</sequence>
<gene>
    <name evidence="1" type="ORF">MANES_02G227400v8</name>
</gene>
<evidence type="ECO:0000313" key="1">
    <source>
        <dbReference type="EMBL" id="KAG8661287.1"/>
    </source>
</evidence>
<dbReference type="Proteomes" id="UP000091857">
    <property type="component" value="Chromosome 2"/>
</dbReference>
<keyword evidence="2" id="KW-1185">Reference proteome</keyword>
<comment type="caution">
    <text evidence="1">The sequence shown here is derived from an EMBL/GenBank/DDBJ whole genome shotgun (WGS) entry which is preliminary data.</text>
</comment>
<proteinExistence type="predicted"/>
<protein>
    <submittedName>
        <fullName evidence="1">Uncharacterized protein</fullName>
    </submittedName>
</protein>